<reference evidence="2" key="1">
    <citation type="submission" date="2021-11" db="EMBL/GenBank/DDBJ databases">
        <title>Description of a new species Pelosinus isolated from the bottom sediments of Lake Baikal.</title>
        <authorList>
            <person name="Zakharyuk A."/>
        </authorList>
    </citation>
    <scope>NUCLEOTIDE SEQUENCE</scope>
    <source>
        <strain evidence="2">Bkl1</strain>
    </source>
</reference>
<evidence type="ECO:0000313" key="3">
    <source>
        <dbReference type="Proteomes" id="UP001165492"/>
    </source>
</evidence>
<keyword evidence="3" id="KW-1185">Reference proteome</keyword>
<evidence type="ECO:0000313" key="2">
    <source>
        <dbReference type="EMBL" id="MCC5464087.1"/>
    </source>
</evidence>
<dbReference type="EMBL" id="JAJHJB010000002">
    <property type="protein sequence ID" value="MCC5464087.1"/>
    <property type="molecule type" value="Genomic_DNA"/>
</dbReference>
<dbReference type="Pfam" id="PF04230">
    <property type="entry name" value="PS_pyruv_trans"/>
    <property type="match status" value="1"/>
</dbReference>
<dbReference type="Proteomes" id="UP001165492">
    <property type="component" value="Unassembled WGS sequence"/>
</dbReference>
<organism evidence="2 3">
    <name type="scientific">Pelosinus baikalensis</name>
    <dbReference type="NCBI Taxonomy" id="2892015"/>
    <lineage>
        <taxon>Bacteria</taxon>
        <taxon>Bacillati</taxon>
        <taxon>Bacillota</taxon>
        <taxon>Negativicutes</taxon>
        <taxon>Selenomonadales</taxon>
        <taxon>Sporomusaceae</taxon>
        <taxon>Pelosinus</taxon>
    </lineage>
</organism>
<evidence type="ECO:0000259" key="1">
    <source>
        <dbReference type="Pfam" id="PF04230"/>
    </source>
</evidence>
<feature type="domain" description="Polysaccharide pyruvyl transferase" evidence="1">
    <location>
        <begin position="15"/>
        <end position="265"/>
    </location>
</feature>
<keyword evidence="2" id="KW-0808">Transferase</keyword>
<dbReference type="GO" id="GO:0016740">
    <property type="term" value="F:transferase activity"/>
    <property type="evidence" value="ECO:0007669"/>
    <property type="project" value="UniProtKB-KW"/>
</dbReference>
<comment type="caution">
    <text evidence="2">The sequence shown here is derived from an EMBL/GenBank/DDBJ whole genome shotgun (WGS) entry which is preliminary data.</text>
</comment>
<dbReference type="InterPro" id="IPR007345">
    <property type="entry name" value="Polysacch_pyruvyl_Trfase"/>
</dbReference>
<dbReference type="RefSeq" id="WP_229533608.1">
    <property type="nucleotide sequence ID" value="NZ_JAJHJB010000002.1"/>
</dbReference>
<name>A0ABS8HPP7_9FIRM</name>
<protein>
    <submittedName>
        <fullName evidence="2">Polysaccharide pyruvyl transferase family protein</fullName>
    </submittedName>
</protein>
<gene>
    <name evidence="2" type="ORF">LMF89_01765</name>
</gene>
<sequence length="317" mass="37039">MKIISVFDTRIAGSNLGDHIIMQAVEHHLREMLTQDFFIRIQTHDNISQQSYALIKQSNLKFCGGTNLLSSNMDRYNQWKVNLWDSIYINDVVLMGVGWWQYQKAPNNYTKILLGRLLSSKYIHSVRDSYTEKQMKLCGFDNVLNTSCPTMWRLTPQHCASIPASKSDEVVMTLTEYNMNQEYDTKLYNILKKHYQKIYFWIQQPGDYVHMQNIASDMVEYIPPTLEHLDALLSDKQVDYIGTRLHAGIRALQHKRRTLILGVDNRASEIARDTNLPVVNRANYQDIEDWIVTPKATQITLPEENIKSWRQQFSKKM</sequence>
<accession>A0ABS8HPP7</accession>
<proteinExistence type="predicted"/>